<dbReference type="AlphaFoldDB" id="A0AA39IU93"/>
<reference evidence="2" key="1">
    <citation type="submission" date="2023-06" db="EMBL/GenBank/DDBJ databases">
        <authorList>
            <consortium name="Lawrence Berkeley National Laboratory"/>
            <person name="Ahrendt S."/>
            <person name="Sahu N."/>
            <person name="Indic B."/>
            <person name="Wong-Bajracharya J."/>
            <person name="Merenyi Z."/>
            <person name="Ke H.-M."/>
            <person name="Monk M."/>
            <person name="Kocsube S."/>
            <person name="Drula E."/>
            <person name="Lipzen A."/>
            <person name="Balint B."/>
            <person name="Henrissat B."/>
            <person name="Andreopoulos B."/>
            <person name="Martin F.M."/>
            <person name="Harder C.B."/>
            <person name="Rigling D."/>
            <person name="Ford K.L."/>
            <person name="Foster G.D."/>
            <person name="Pangilinan J."/>
            <person name="Papanicolaou A."/>
            <person name="Barry K."/>
            <person name="LaButti K."/>
            <person name="Viragh M."/>
            <person name="Koriabine M."/>
            <person name="Yan M."/>
            <person name="Riley R."/>
            <person name="Champramary S."/>
            <person name="Plett K.L."/>
            <person name="Tsai I.J."/>
            <person name="Slot J."/>
            <person name="Sipos G."/>
            <person name="Plett J."/>
            <person name="Nagy L.G."/>
            <person name="Grigoriev I.V."/>
        </authorList>
    </citation>
    <scope>NUCLEOTIDE SEQUENCE</scope>
    <source>
        <strain evidence="2">FPL87.14</strain>
    </source>
</reference>
<name>A0AA39IU93_9AGAR</name>
<comment type="caution">
    <text evidence="2">The sequence shown here is derived from an EMBL/GenBank/DDBJ whole genome shotgun (WGS) entry which is preliminary data.</text>
</comment>
<feature type="compositionally biased region" description="Basic residues" evidence="1">
    <location>
        <begin position="449"/>
        <end position="458"/>
    </location>
</feature>
<dbReference type="EMBL" id="JAUEPT010000141">
    <property type="protein sequence ID" value="KAK0430596.1"/>
    <property type="molecule type" value="Genomic_DNA"/>
</dbReference>
<feature type="region of interest" description="Disordered" evidence="1">
    <location>
        <begin position="237"/>
        <end position="268"/>
    </location>
</feature>
<feature type="region of interest" description="Disordered" evidence="1">
    <location>
        <begin position="294"/>
        <end position="496"/>
    </location>
</feature>
<proteinExistence type="predicted"/>
<protein>
    <submittedName>
        <fullName evidence="2">Uncharacterized protein</fullName>
    </submittedName>
</protein>
<accession>A0AA39IU93</accession>
<feature type="compositionally biased region" description="Acidic residues" evidence="1">
    <location>
        <begin position="464"/>
        <end position="473"/>
    </location>
</feature>
<evidence type="ECO:0000256" key="1">
    <source>
        <dbReference type="SAM" id="MobiDB-lite"/>
    </source>
</evidence>
<keyword evidence="3" id="KW-1185">Reference proteome</keyword>
<feature type="compositionally biased region" description="Basic and acidic residues" evidence="1">
    <location>
        <begin position="406"/>
        <end position="428"/>
    </location>
</feature>
<feature type="region of interest" description="Disordered" evidence="1">
    <location>
        <begin position="179"/>
        <end position="203"/>
    </location>
</feature>
<feature type="region of interest" description="Disordered" evidence="1">
    <location>
        <begin position="61"/>
        <end position="162"/>
    </location>
</feature>
<feature type="compositionally biased region" description="Polar residues" evidence="1">
    <location>
        <begin position="434"/>
        <end position="446"/>
    </location>
</feature>
<evidence type="ECO:0000313" key="3">
    <source>
        <dbReference type="Proteomes" id="UP001175226"/>
    </source>
</evidence>
<evidence type="ECO:0000313" key="2">
    <source>
        <dbReference type="EMBL" id="KAK0430596.1"/>
    </source>
</evidence>
<feature type="compositionally biased region" description="Basic and acidic residues" evidence="1">
    <location>
        <begin position="180"/>
        <end position="197"/>
    </location>
</feature>
<sequence length="713" mass="79213">MPWALHHLRYDQKGEVEATRRFRLRYSSCGYTFNPGQPWQEKAQLHGICLVRMMSRRRRSLLPKKTKAVDPSDDDDDVVIVDPPPSARSSSRKLTKAKVPKPVVVKEEATEDVVSGKRIRTASRHAQEAAEANNLASDSDETPVKVRTNSGKSSRPKSAVQVEYNPNVTFKVGSAKVLKKTSDAEDDSTTRSSRDDGQLASAAPALSGNKCTQCCNSYEVEDNIVLDTPKGRKPVIQSKVSTLSSHTRSKSSRRISLDNELEDDHSSNLRSPYVLSFSYCGCSLRLYRWNPSARRSTIEDDSDRDIVSPAPKVKGQSQTTKRDTLSDVELAETRGSGRTSSKHGKKKQPDLTESDEDVAVATKSCTSSPSKHGKGPPQATNTNSDIDQEETVARHTISPSKHGRLQPKDGSESDDVFTDRRSIRKNEMEYESPPSRSLTKASQAVTKHSSGKGRKSKSIKSDDQGEEESDANDEPVKRSRSAPFRYPKPGDIPLFGSEYSDTPDAVMADQYAPFTWARTIVPLPFGGANRYRHIPRPVTDVLDHVRKKEGRVFVDGLNFKRTDKIVNPAHCNPSDFELSTDPPVGTSTSVANIGSERHVRLRKTQKPVVFIYTGILSEVSHLVEPMHKNVNTQYIITVVRQITLEVYHIEFQLLMSFMSYVLNHWQHPDNTCSLTLQLQPPTDNCPWSGVVFASPRKGASTRGSTTGPLNPFQ</sequence>
<feature type="compositionally biased region" description="Basic residues" evidence="1">
    <location>
        <begin position="90"/>
        <end position="99"/>
    </location>
</feature>
<dbReference type="Proteomes" id="UP001175226">
    <property type="component" value="Unassembled WGS sequence"/>
</dbReference>
<gene>
    <name evidence="2" type="ORF">EV421DRAFT_1912716</name>
</gene>
<organism evidence="2 3">
    <name type="scientific">Armillaria borealis</name>
    <dbReference type="NCBI Taxonomy" id="47425"/>
    <lineage>
        <taxon>Eukaryota</taxon>
        <taxon>Fungi</taxon>
        <taxon>Dikarya</taxon>
        <taxon>Basidiomycota</taxon>
        <taxon>Agaricomycotina</taxon>
        <taxon>Agaricomycetes</taxon>
        <taxon>Agaricomycetidae</taxon>
        <taxon>Agaricales</taxon>
        <taxon>Marasmiineae</taxon>
        <taxon>Physalacriaceae</taxon>
        <taxon>Armillaria</taxon>
    </lineage>
</organism>